<feature type="region of interest" description="Domain III, AAA+ region" evidence="8">
    <location>
        <begin position="106"/>
        <end position="322"/>
    </location>
</feature>
<evidence type="ECO:0000259" key="12">
    <source>
        <dbReference type="SMART" id="SM00382"/>
    </source>
</evidence>
<proteinExistence type="inferred from homology"/>
<dbReference type="GO" id="GO:0006270">
    <property type="term" value="P:DNA replication initiation"/>
    <property type="evidence" value="ECO:0007669"/>
    <property type="project" value="UniProtKB-UniRule"/>
</dbReference>
<evidence type="ECO:0000256" key="9">
    <source>
        <dbReference type="NCBIfam" id="TIGR00362"/>
    </source>
</evidence>
<feature type="binding site" evidence="8">
    <location>
        <position position="152"/>
    </location>
    <ligand>
        <name>ATP</name>
        <dbReference type="ChEBI" id="CHEBI:30616"/>
    </ligand>
</feature>
<evidence type="ECO:0000313" key="15">
    <source>
        <dbReference type="Proteomes" id="UP000663859"/>
    </source>
</evidence>
<evidence type="ECO:0000256" key="4">
    <source>
        <dbReference type="ARBA" id="ARBA00022741"/>
    </source>
</evidence>
<dbReference type="GO" id="GO:0005886">
    <property type="term" value="C:plasma membrane"/>
    <property type="evidence" value="ECO:0007669"/>
    <property type="project" value="TreeGrafter"/>
</dbReference>
<dbReference type="CDD" id="cd06571">
    <property type="entry name" value="Bac_DnaA_C"/>
    <property type="match status" value="1"/>
</dbReference>
<dbReference type="InterPro" id="IPR024633">
    <property type="entry name" value="DnaA_N_dom"/>
</dbReference>
<dbReference type="Gene3D" id="1.10.1750.10">
    <property type="match status" value="1"/>
</dbReference>
<evidence type="ECO:0000256" key="5">
    <source>
        <dbReference type="ARBA" id="ARBA00022840"/>
    </source>
</evidence>
<dbReference type="SUPFAM" id="SSF52540">
    <property type="entry name" value="P-loop containing nucleoside triphosphate hydrolases"/>
    <property type="match status" value="1"/>
</dbReference>
<dbReference type="HAMAP" id="MF_00377">
    <property type="entry name" value="DnaA_bact"/>
    <property type="match status" value="1"/>
</dbReference>
<dbReference type="SMART" id="SM00382">
    <property type="entry name" value="AAA"/>
    <property type="match status" value="1"/>
</dbReference>
<dbReference type="InterPro" id="IPR010921">
    <property type="entry name" value="Trp_repressor/repl_initiator"/>
</dbReference>
<dbReference type="InterPro" id="IPR038454">
    <property type="entry name" value="DnaA_N_sf"/>
</dbReference>
<dbReference type="EMBL" id="CAJNOB010000001">
    <property type="protein sequence ID" value="CAF0689353.1"/>
    <property type="molecule type" value="Genomic_DNA"/>
</dbReference>
<dbReference type="GO" id="GO:0005524">
    <property type="term" value="F:ATP binding"/>
    <property type="evidence" value="ECO:0007669"/>
    <property type="project" value="UniProtKB-UniRule"/>
</dbReference>
<dbReference type="Gene3D" id="3.30.300.180">
    <property type="match status" value="1"/>
</dbReference>
<evidence type="ECO:0000256" key="2">
    <source>
        <dbReference type="ARBA" id="ARBA00022490"/>
    </source>
</evidence>
<dbReference type="SUPFAM" id="SSF48295">
    <property type="entry name" value="TrpR-like"/>
    <property type="match status" value="1"/>
</dbReference>
<dbReference type="InterPro" id="IPR020591">
    <property type="entry name" value="Chromosome_initiator_DnaA-like"/>
</dbReference>
<dbReference type="GO" id="GO:0005737">
    <property type="term" value="C:cytoplasm"/>
    <property type="evidence" value="ECO:0007669"/>
    <property type="project" value="UniProtKB-SubCell"/>
</dbReference>
<feature type="binding site" evidence="8">
    <location>
        <position position="150"/>
    </location>
    <ligand>
        <name>ATP</name>
        <dbReference type="ChEBI" id="CHEBI:30616"/>
    </ligand>
</feature>
<dbReference type="Gene3D" id="1.10.8.60">
    <property type="match status" value="1"/>
</dbReference>
<name>A0A8J2FRA1_9BACT</name>
<protein>
    <recommendedName>
        <fullName evidence="8 9">Chromosomal replication initiator protein DnaA</fullName>
    </recommendedName>
</protein>
<keyword evidence="15" id="KW-1185">Reference proteome</keyword>
<keyword evidence="2 8" id="KW-0963">Cytoplasm</keyword>
<dbReference type="Pfam" id="PF08299">
    <property type="entry name" value="Bac_DnaA_C"/>
    <property type="match status" value="1"/>
</dbReference>
<organism evidence="14 15">
    <name type="scientific">Candidatus Methylacidithermus pantelleriae</name>
    <dbReference type="NCBI Taxonomy" id="2744239"/>
    <lineage>
        <taxon>Bacteria</taxon>
        <taxon>Pseudomonadati</taxon>
        <taxon>Verrucomicrobiota</taxon>
        <taxon>Methylacidiphilae</taxon>
        <taxon>Methylacidiphilales</taxon>
        <taxon>Methylacidiphilaceae</taxon>
        <taxon>Candidatus Methylacidithermus</taxon>
    </lineage>
</organism>
<dbReference type="InterPro" id="IPR003593">
    <property type="entry name" value="AAA+_ATPase"/>
</dbReference>
<keyword evidence="3 8" id="KW-0235">DNA replication</keyword>
<dbReference type="GO" id="GO:0008289">
    <property type="term" value="F:lipid binding"/>
    <property type="evidence" value="ECO:0007669"/>
    <property type="project" value="UniProtKB-KW"/>
</dbReference>
<dbReference type="AlphaFoldDB" id="A0A8J2FRA1"/>
<evidence type="ECO:0000256" key="3">
    <source>
        <dbReference type="ARBA" id="ARBA00022705"/>
    </source>
</evidence>
<dbReference type="Pfam" id="PF00308">
    <property type="entry name" value="Bac_DnaA"/>
    <property type="match status" value="1"/>
</dbReference>
<evidence type="ECO:0000313" key="14">
    <source>
        <dbReference type="EMBL" id="CAF0689353.1"/>
    </source>
</evidence>
<feature type="domain" description="AAA+ ATPase" evidence="12">
    <location>
        <begin position="139"/>
        <end position="267"/>
    </location>
</feature>
<keyword evidence="5 8" id="KW-0067">ATP-binding</keyword>
<evidence type="ECO:0000256" key="11">
    <source>
        <dbReference type="RuleBase" id="RU004227"/>
    </source>
</evidence>
<comment type="caution">
    <text evidence="8">Lacks conserved residue(s) required for the propagation of feature annotation.</text>
</comment>
<feature type="region of interest" description="Domain I, interacts with DnaA modulators" evidence="8">
    <location>
        <begin position="1"/>
        <end position="93"/>
    </location>
</feature>
<keyword evidence="6 8" id="KW-0446">Lipid-binding</keyword>
<dbReference type="InterPro" id="IPR013317">
    <property type="entry name" value="DnaA_dom"/>
</dbReference>
<dbReference type="PANTHER" id="PTHR30050:SF2">
    <property type="entry name" value="CHROMOSOMAL REPLICATION INITIATOR PROTEIN DNAA"/>
    <property type="match status" value="1"/>
</dbReference>
<dbReference type="NCBIfam" id="TIGR00362">
    <property type="entry name" value="DnaA"/>
    <property type="match status" value="1"/>
</dbReference>
<evidence type="ECO:0000259" key="13">
    <source>
        <dbReference type="SMART" id="SM00760"/>
    </source>
</evidence>
<evidence type="ECO:0000256" key="8">
    <source>
        <dbReference type="HAMAP-Rule" id="MF_00377"/>
    </source>
</evidence>
<evidence type="ECO:0000256" key="7">
    <source>
        <dbReference type="ARBA" id="ARBA00023125"/>
    </source>
</evidence>
<dbReference type="InterPro" id="IPR027417">
    <property type="entry name" value="P-loop_NTPase"/>
</dbReference>
<dbReference type="FunFam" id="3.40.50.300:FF:000668">
    <property type="entry name" value="Chromosomal replication initiator protein DnaA"/>
    <property type="match status" value="1"/>
</dbReference>
<comment type="caution">
    <text evidence="14">The sequence shown here is derived from an EMBL/GenBank/DDBJ whole genome shotgun (WGS) entry which is preliminary data.</text>
</comment>
<comment type="domain">
    <text evidence="8">Domain I is involved in oligomerization and binding regulators, domain II is flexibile and of varying length in different bacteria, domain III forms the AAA+ region, while domain IV binds dsDNA.</text>
</comment>
<evidence type="ECO:0000256" key="10">
    <source>
        <dbReference type="RuleBase" id="RU000577"/>
    </source>
</evidence>
<dbReference type="SMART" id="SM00760">
    <property type="entry name" value="Bac_DnaA_C"/>
    <property type="match status" value="1"/>
</dbReference>
<sequence length="444" mass="50197">MSSLDTLWQRFCADLSQQVSPEAVRRWFEPLRLKRIQDDCLYLEASNSIFQYWIEENYLPQLQQAARRILGKPCHFAFESSEGNPAQEGLVETPLAPTPEETTAGGLNPRHTFETFVVGPNNEFAAAASRAVAQAPARTYNPLFIHGRVGLGKTHLMQAIGNFLKNSKKGCTVRYVTSEQFTNDFIHAIQHAQLSRFRRHYRKVDVLLIDDIQFLAGKERSQEEFFHTFNTLFDSRKQIVVTSDAPPSALHNLERRLTSRFEWGLTTEILPPGVETRIAILRKKLELMGTSLPDELIAFIAERIRTNVRRLEGALTRVAAYTTLHGGHVSLSQVENLLRDLLSDESPSTPTIPQIQRLVAESFDVRLADLTSRRRPTAIVLPRMVAMYLCRRLTAASLSEIGEAFGGRDHGTVLHAQRTIAERMEVDPALRKMIEELLQRLGGS</sequence>
<dbReference type="Pfam" id="PF11638">
    <property type="entry name" value="DnaA_N"/>
    <property type="match status" value="1"/>
</dbReference>
<feature type="region of interest" description="Domain IV, binds dsDNA" evidence="8">
    <location>
        <begin position="323"/>
        <end position="444"/>
    </location>
</feature>
<dbReference type="RefSeq" id="WP_174581672.1">
    <property type="nucleotide sequence ID" value="NZ_CAJNOB010000001.1"/>
</dbReference>
<reference evidence="14" key="1">
    <citation type="submission" date="2021-02" db="EMBL/GenBank/DDBJ databases">
        <authorList>
            <person name="Cremers G."/>
            <person name="Picone N."/>
        </authorList>
    </citation>
    <scope>NUCLEOTIDE SEQUENCE</scope>
    <source>
        <strain evidence="14">PQ17</strain>
    </source>
</reference>
<accession>A0A8J2FRA1</accession>
<feature type="binding site" evidence="8">
    <location>
        <position position="153"/>
    </location>
    <ligand>
        <name>ATP</name>
        <dbReference type="ChEBI" id="CHEBI:30616"/>
    </ligand>
</feature>
<dbReference type="GO" id="GO:0003688">
    <property type="term" value="F:DNA replication origin binding"/>
    <property type="evidence" value="ECO:0007669"/>
    <property type="project" value="UniProtKB-UniRule"/>
</dbReference>
<dbReference type="Gene3D" id="3.40.50.300">
    <property type="entry name" value="P-loop containing nucleotide triphosphate hydrolases"/>
    <property type="match status" value="1"/>
</dbReference>
<comment type="similarity">
    <text evidence="1 8 11">Belongs to the DnaA family.</text>
</comment>
<dbReference type="PANTHER" id="PTHR30050">
    <property type="entry name" value="CHROMOSOMAL REPLICATION INITIATOR PROTEIN DNAA"/>
    <property type="match status" value="1"/>
</dbReference>
<dbReference type="InterPro" id="IPR001957">
    <property type="entry name" value="Chromosome_initiator_DnaA"/>
</dbReference>
<feature type="domain" description="Chromosomal replication initiator DnaA C-terminal" evidence="13">
    <location>
        <begin position="351"/>
        <end position="420"/>
    </location>
</feature>
<comment type="subcellular location">
    <subcellularLocation>
        <location evidence="8">Cytoplasm</location>
    </subcellularLocation>
</comment>
<keyword evidence="4 8" id="KW-0547">Nucleotide-binding</keyword>
<evidence type="ECO:0000256" key="1">
    <source>
        <dbReference type="ARBA" id="ARBA00006583"/>
    </source>
</evidence>
<dbReference type="GO" id="GO:0006275">
    <property type="term" value="P:regulation of DNA replication"/>
    <property type="evidence" value="ECO:0007669"/>
    <property type="project" value="UniProtKB-UniRule"/>
</dbReference>
<dbReference type="CDD" id="cd00009">
    <property type="entry name" value="AAA"/>
    <property type="match status" value="1"/>
</dbReference>
<evidence type="ECO:0000256" key="6">
    <source>
        <dbReference type="ARBA" id="ARBA00023121"/>
    </source>
</evidence>
<dbReference type="PRINTS" id="PR00051">
    <property type="entry name" value="DNAA"/>
</dbReference>
<gene>
    <name evidence="8 14" type="primary">dnaA</name>
    <name evidence="14" type="ORF">MPNT_10194</name>
</gene>
<keyword evidence="7 8" id="KW-0238">DNA-binding</keyword>
<comment type="function">
    <text evidence="8 10">Plays an essential role in the initiation and regulation of chromosomal replication. ATP-DnaA binds to the origin of replication (oriC) to initiate formation of the DNA replication initiation complex once per cell cycle. Binds the DnaA box (a 9 base pair repeat at the origin) and separates the double-stranded (ds)DNA. Forms a right-handed helical filament on oriC DNA; dsDNA binds to the exterior of the filament while single-stranded (ss)DNA is stabiized in the filament's interior. The ATP-DnaA-oriC complex binds and stabilizes one strand of the AT-rich DNA unwinding element (DUE), permitting loading of DNA polymerase. After initiation quickly degrades to an ADP-DnaA complex that is not apt for DNA replication. Binds acidic phospholipids.</text>
</comment>
<comment type="subunit">
    <text evidence="8">Oligomerizes as a right-handed, spiral filament on DNA at oriC.</text>
</comment>
<dbReference type="Proteomes" id="UP000663859">
    <property type="component" value="Unassembled WGS sequence"/>
</dbReference>
<dbReference type="InterPro" id="IPR013159">
    <property type="entry name" value="DnaA_C"/>
</dbReference>
<feature type="binding site" evidence="8">
    <location>
        <position position="154"/>
    </location>
    <ligand>
        <name>ATP</name>
        <dbReference type="ChEBI" id="CHEBI:30616"/>
    </ligand>
</feature>